<feature type="compositionally biased region" description="Basic and acidic residues" evidence="1">
    <location>
        <begin position="41"/>
        <end position="53"/>
    </location>
</feature>
<evidence type="ECO:0000313" key="2">
    <source>
        <dbReference type="EMBL" id="GLQ64434.1"/>
    </source>
</evidence>
<name>A0ABQ5WN44_9PROT</name>
<protein>
    <submittedName>
        <fullName evidence="2">Uncharacterized protein</fullName>
    </submittedName>
</protein>
<feature type="compositionally biased region" description="Polar residues" evidence="1">
    <location>
        <begin position="26"/>
        <end position="40"/>
    </location>
</feature>
<feature type="region of interest" description="Disordered" evidence="1">
    <location>
        <begin position="1"/>
        <end position="53"/>
    </location>
</feature>
<feature type="compositionally biased region" description="Basic and acidic residues" evidence="1">
    <location>
        <begin position="16"/>
        <end position="25"/>
    </location>
</feature>
<dbReference type="Proteomes" id="UP001156629">
    <property type="component" value="Unassembled WGS sequence"/>
</dbReference>
<accession>A0ABQ5WN44</accession>
<sequence>MGQAGEAPDQYGQGKAESDHPKNTDKNSGTCRDNSPQVESGSKKNDRHIQKGF</sequence>
<reference evidence="3" key="1">
    <citation type="journal article" date="2019" name="Int. J. Syst. Evol. Microbiol.">
        <title>The Global Catalogue of Microorganisms (GCM) 10K type strain sequencing project: providing services to taxonomists for standard genome sequencing and annotation.</title>
        <authorList>
            <consortium name="The Broad Institute Genomics Platform"/>
            <consortium name="The Broad Institute Genome Sequencing Center for Infectious Disease"/>
            <person name="Wu L."/>
            <person name="Ma J."/>
        </authorList>
    </citation>
    <scope>NUCLEOTIDE SEQUENCE [LARGE SCALE GENOMIC DNA]</scope>
    <source>
        <strain evidence="3">NBRC 3266</strain>
    </source>
</reference>
<proteinExistence type="predicted"/>
<evidence type="ECO:0000313" key="3">
    <source>
        <dbReference type="Proteomes" id="UP001156629"/>
    </source>
</evidence>
<dbReference type="EMBL" id="BSNV01000001">
    <property type="protein sequence ID" value="GLQ64434.1"/>
    <property type="molecule type" value="Genomic_DNA"/>
</dbReference>
<evidence type="ECO:0000256" key="1">
    <source>
        <dbReference type="SAM" id="MobiDB-lite"/>
    </source>
</evidence>
<gene>
    <name evidence="2" type="ORF">GCM10007870_00180</name>
</gene>
<comment type="caution">
    <text evidence="2">The sequence shown here is derived from an EMBL/GenBank/DDBJ whole genome shotgun (WGS) entry which is preliminary data.</text>
</comment>
<keyword evidence="3" id="KW-1185">Reference proteome</keyword>
<organism evidence="2 3">
    <name type="scientific">Gluconobacter kondonii</name>
    <dbReference type="NCBI Taxonomy" id="941463"/>
    <lineage>
        <taxon>Bacteria</taxon>
        <taxon>Pseudomonadati</taxon>
        <taxon>Pseudomonadota</taxon>
        <taxon>Alphaproteobacteria</taxon>
        <taxon>Acetobacterales</taxon>
        <taxon>Acetobacteraceae</taxon>
        <taxon>Gluconobacter</taxon>
    </lineage>
</organism>